<organism evidence="6 7">
    <name type="scientific">Candidatus Gottesmanbacteria bacterium RIFCSPHIGHO2_01_FULL_42_12</name>
    <dbReference type="NCBI Taxonomy" id="1798377"/>
    <lineage>
        <taxon>Bacteria</taxon>
        <taxon>Candidatus Gottesmaniibacteriota</taxon>
    </lineage>
</organism>
<evidence type="ECO:0000313" key="7">
    <source>
        <dbReference type="Proteomes" id="UP000178681"/>
    </source>
</evidence>
<gene>
    <name evidence="6" type="ORF">A2872_04270</name>
</gene>
<keyword evidence="4 5" id="KW-0472">Membrane</keyword>
<evidence type="ECO:0000256" key="1">
    <source>
        <dbReference type="ARBA" id="ARBA00004141"/>
    </source>
</evidence>
<dbReference type="PANTHER" id="PTHR16950">
    <property type="entry name" value="ZINC TRANSPORTER SLC39A7 HISTIDINE-RICH MEMBRANE PROTEIN KE4"/>
    <property type="match status" value="1"/>
</dbReference>
<feature type="transmembrane region" description="Helical" evidence="5">
    <location>
        <begin position="167"/>
        <end position="187"/>
    </location>
</feature>
<keyword evidence="3 5" id="KW-1133">Transmembrane helix</keyword>
<proteinExistence type="predicted"/>
<dbReference type="PANTHER" id="PTHR16950:SF16">
    <property type="entry name" value="ZINC TRANSPORTER ZIP13"/>
    <property type="match status" value="1"/>
</dbReference>
<feature type="transmembrane region" description="Helical" evidence="5">
    <location>
        <begin position="70"/>
        <end position="91"/>
    </location>
</feature>
<dbReference type="Proteomes" id="UP000178681">
    <property type="component" value="Unassembled WGS sequence"/>
</dbReference>
<feature type="transmembrane region" description="Helical" evidence="5">
    <location>
        <begin position="38"/>
        <end position="58"/>
    </location>
</feature>
<accession>A0A1F5Z171</accession>
<dbReference type="InterPro" id="IPR003689">
    <property type="entry name" value="ZIP"/>
</dbReference>
<evidence type="ECO:0000256" key="3">
    <source>
        <dbReference type="ARBA" id="ARBA00022989"/>
    </source>
</evidence>
<dbReference type="AlphaFoldDB" id="A0A1F5Z171"/>
<evidence type="ECO:0000256" key="4">
    <source>
        <dbReference type="ARBA" id="ARBA00023136"/>
    </source>
</evidence>
<name>A0A1F5Z171_9BACT</name>
<feature type="transmembrane region" description="Helical" evidence="5">
    <location>
        <begin position="193"/>
        <end position="211"/>
    </location>
</feature>
<dbReference type="EMBL" id="MFJG01000025">
    <property type="protein sequence ID" value="OGG06156.1"/>
    <property type="molecule type" value="Genomic_DNA"/>
</dbReference>
<dbReference type="Pfam" id="PF02535">
    <property type="entry name" value="Zip"/>
    <property type="match status" value="1"/>
</dbReference>
<sequence length="250" mass="27553">MLLIFILLAVFVASVLSLFGGVIILVKNKGEFDLEKNMEITAFAAGALMATAFFDLIPEAISEMKDVSSFSLWFFCGVVTLFILEKTLLWYHNHHEPHDSMSPAVWLITIGDSIHNFLDGVAISAAFLTNPTLGFATTLAVFLHEIPHELVDFEILLSHGAGRARTLVLNLVSSLTALLGAILMYWLSTRLSSSIPIILAFAAGNFLYITLADLIPELNSRDPSKQKTLKQIMMFTLGIVLILGFKRLIP</sequence>
<dbReference type="GO" id="GO:0016020">
    <property type="term" value="C:membrane"/>
    <property type="evidence" value="ECO:0007669"/>
    <property type="project" value="UniProtKB-SubCell"/>
</dbReference>
<dbReference type="STRING" id="1798377.A2872_04270"/>
<reference evidence="6 7" key="1">
    <citation type="journal article" date="2016" name="Nat. Commun.">
        <title>Thousands of microbial genomes shed light on interconnected biogeochemical processes in an aquifer system.</title>
        <authorList>
            <person name="Anantharaman K."/>
            <person name="Brown C.T."/>
            <person name="Hug L.A."/>
            <person name="Sharon I."/>
            <person name="Castelle C.J."/>
            <person name="Probst A.J."/>
            <person name="Thomas B.C."/>
            <person name="Singh A."/>
            <person name="Wilkins M.J."/>
            <person name="Karaoz U."/>
            <person name="Brodie E.L."/>
            <person name="Williams K.H."/>
            <person name="Hubbard S.S."/>
            <person name="Banfield J.F."/>
        </authorList>
    </citation>
    <scope>NUCLEOTIDE SEQUENCE [LARGE SCALE GENOMIC DNA]</scope>
</reference>
<evidence type="ECO:0000313" key="6">
    <source>
        <dbReference type="EMBL" id="OGG06156.1"/>
    </source>
</evidence>
<dbReference type="GO" id="GO:0046873">
    <property type="term" value="F:metal ion transmembrane transporter activity"/>
    <property type="evidence" value="ECO:0007669"/>
    <property type="project" value="InterPro"/>
</dbReference>
<evidence type="ECO:0008006" key="8">
    <source>
        <dbReference type="Google" id="ProtNLM"/>
    </source>
</evidence>
<comment type="caution">
    <text evidence="6">The sequence shown here is derived from an EMBL/GenBank/DDBJ whole genome shotgun (WGS) entry which is preliminary data.</text>
</comment>
<evidence type="ECO:0000256" key="2">
    <source>
        <dbReference type="ARBA" id="ARBA00022692"/>
    </source>
</evidence>
<evidence type="ECO:0000256" key="5">
    <source>
        <dbReference type="SAM" id="Phobius"/>
    </source>
</evidence>
<feature type="transmembrane region" description="Helical" evidence="5">
    <location>
        <begin position="232"/>
        <end position="249"/>
    </location>
</feature>
<keyword evidence="2 5" id="KW-0812">Transmembrane</keyword>
<comment type="subcellular location">
    <subcellularLocation>
        <location evidence="1">Membrane</location>
        <topology evidence="1">Multi-pass membrane protein</topology>
    </subcellularLocation>
</comment>
<feature type="transmembrane region" description="Helical" evidence="5">
    <location>
        <begin position="6"/>
        <end position="26"/>
    </location>
</feature>
<protein>
    <recommendedName>
        <fullName evidence="8">ZIP zinc transporter</fullName>
    </recommendedName>
</protein>